<organism evidence="1 2">
    <name type="scientific">Prolixibacter bellariivorans</name>
    <dbReference type="NCBI Taxonomy" id="314319"/>
    <lineage>
        <taxon>Bacteria</taxon>
        <taxon>Pseudomonadati</taxon>
        <taxon>Bacteroidota</taxon>
        <taxon>Bacteroidia</taxon>
        <taxon>Marinilabiliales</taxon>
        <taxon>Prolixibacteraceae</taxon>
        <taxon>Prolixibacter</taxon>
    </lineage>
</organism>
<evidence type="ECO:0000313" key="2">
    <source>
        <dbReference type="Proteomes" id="UP000391834"/>
    </source>
</evidence>
<gene>
    <name evidence="1" type="ORF">PbJCM13498_26350</name>
</gene>
<dbReference type="AlphaFoldDB" id="A0A5M4B0U4"/>
<protein>
    <submittedName>
        <fullName evidence="1">GTP-binding protein</fullName>
    </submittedName>
</protein>
<keyword evidence="2" id="KW-1185">Reference proteome</keyword>
<name>A0A5M4B0U4_9BACT</name>
<sequence length="135" mass="15629">MNTVMPLLSEKEGHTIIKSFFNVYNQLGSGFMEAVYQEALCEEFKLNNVPFQKEAKLNIWYNDNKLDKYYKADFICYEQIIIELKTTPVLIDAHFKQVINYLKATKYPLAYLVTFGGKSLKSKRIINTNSVNPSV</sequence>
<dbReference type="EMBL" id="BLAX01000001">
    <property type="protein sequence ID" value="GET33772.1"/>
    <property type="molecule type" value="Genomic_DNA"/>
</dbReference>
<dbReference type="InterPro" id="IPR026350">
    <property type="entry name" value="GxxExxY"/>
</dbReference>
<reference evidence="1 2" key="1">
    <citation type="submission" date="2019-10" db="EMBL/GenBank/DDBJ databases">
        <title>Prolixibacter strains distinguished by the presence of nitrate reductase genes were adept at nitrate-dependent anaerobic corrosion of metallic iron and carbon steel.</title>
        <authorList>
            <person name="Iino T."/>
            <person name="Shono N."/>
            <person name="Ito K."/>
            <person name="Nakamura R."/>
            <person name="Sueoka K."/>
            <person name="Harayama S."/>
            <person name="Ohkuma M."/>
        </authorList>
    </citation>
    <scope>NUCLEOTIDE SEQUENCE [LARGE SCALE GENOMIC DNA]</scope>
    <source>
        <strain evidence="1 2">JCM 13498</strain>
    </source>
</reference>
<comment type="caution">
    <text evidence="1">The sequence shown here is derived from an EMBL/GenBank/DDBJ whole genome shotgun (WGS) entry which is preliminary data.</text>
</comment>
<dbReference type="Pfam" id="PF13366">
    <property type="entry name" value="PDDEXK_3"/>
    <property type="match status" value="1"/>
</dbReference>
<dbReference type="OrthoDB" id="9806869at2"/>
<dbReference type="Proteomes" id="UP000391834">
    <property type="component" value="Unassembled WGS sequence"/>
</dbReference>
<proteinExistence type="predicted"/>
<evidence type="ECO:0000313" key="1">
    <source>
        <dbReference type="EMBL" id="GET33772.1"/>
    </source>
</evidence>
<dbReference type="NCBIfam" id="TIGR04256">
    <property type="entry name" value="GxxExxY"/>
    <property type="match status" value="1"/>
</dbReference>
<accession>A0A5M4B0U4</accession>